<evidence type="ECO:0000313" key="1">
    <source>
        <dbReference type="EMBL" id="PSR72680.1"/>
    </source>
</evidence>
<reference evidence="1 2" key="1">
    <citation type="submission" date="2018-02" db="EMBL/GenBank/DDBJ databases">
        <title>Genome sequence of the basidiomycete white-rot fungus Phlebia centrifuga.</title>
        <authorList>
            <person name="Granchi Z."/>
            <person name="Peng M."/>
            <person name="de Vries R.P."/>
            <person name="Hilden K."/>
            <person name="Makela M.R."/>
            <person name="Grigoriev I."/>
            <person name="Riley R."/>
        </authorList>
    </citation>
    <scope>NUCLEOTIDE SEQUENCE [LARGE SCALE GENOMIC DNA]</scope>
    <source>
        <strain evidence="1 2">FBCC195</strain>
    </source>
</reference>
<protein>
    <submittedName>
        <fullName evidence="1">Uncharacterized protein</fullName>
    </submittedName>
</protein>
<accession>A0A2R6NJZ2</accession>
<comment type="caution">
    <text evidence="1">The sequence shown here is derived from an EMBL/GenBank/DDBJ whole genome shotgun (WGS) entry which is preliminary data.</text>
</comment>
<evidence type="ECO:0000313" key="2">
    <source>
        <dbReference type="Proteomes" id="UP000186601"/>
    </source>
</evidence>
<dbReference type="Proteomes" id="UP000186601">
    <property type="component" value="Unassembled WGS sequence"/>
</dbReference>
<sequence>MRNMGWRMAADVVASAFDTARDKMKTQAGRSLATQTLPRCVLSLTSNGVLPMYPELWDINNSCGVYHRWWLVVLFNGGKGGIENHFQPDKPQM</sequence>
<gene>
    <name evidence="1" type="ORF">PHLCEN_2v11454</name>
</gene>
<dbReference type="EMBL" id="MLYV02001141">
    <property type="protein sequence ID" value="PSR72680.1"/>
    <property type="molecule type" value="Genomic_DNA"/>
</dbReference>
<keyword evidence="2" id="KW-1185">Reference proteome</keyword>
<name>A0A2R6NJZ2_9APHY</name>
<organism evidence="1 2">
    <name type="scientific">Hermanssonia centrifuga</name>
    <dbReference type="NCBI Taxonomy" id="98765"/>
    <lineage>
        <taxon>Eukaryota</taxon>
        <taxon>Fungi</taxon>
        <taxon>Dikarya</taxon>
        <taxon>Basidiomycota</taxon>
        <taxon>Agaricomycotina</taxon>
        <taxon>Agaricomycetes</taxon>
        <taxon>Polyporales</taxon>
        <taxon>Meruliaceae</taxon>
        <taxon>Hermanssonia</taxon>
    </lineage>
</organism>
<dbReference type="AlphaFoldDB" id="A0A2R6NJZ2"/>
<proteinExistence type="predicted"/>